<name>A0A221WBI7_9PSEU</name>
<dbReference type="InterPro" id="IPR036779">
    <property type="entry name" value="LysM_dom_sf"/>
</dbReference>
<proteinExistence type="inferred from homology"/>
<feature type="signal peptide" evidence="4">
    <location>
        <begin position="1"/>
        <end position="40"/>
    </location>
</feature>
<accession>A0A221WBI7</accession>
<dbReference type="SUPFAM" id="SSF54106">
    <property type="entry name" value="LysM domain"/>
    <property type="match status" value="1"/>
</dbReference>
<dbReference type="InterPro" id="IPR010618">
    <property type="entry name" value="RPF"/>
</dbReference>
<feature type="chain" id="PRO_5043635407" evidence="4">
    <location>
        <begin position="41"/>
        <end position="230"/>
    </location>
</feature>
<dbReference type="GO" id="GO:0016787">
    <property type="term" value="F:hydrolase activity"/>
    <property type="evidence" value="ECO:0007669"/>
    <property type="project" value="UniProtKB-KW"/>
</dbReference>
<dbReference type="SMART" id="SM00257">
    <property type="entry name" value="LysM"/>
    <property type="match status" value="1"/>
</dbReference>
<dbReference type="AlphaFoldDB" id="A0A221WBI7"/>
<dbReference type="CDD" id="cd00118">
    <property type="entry name" value="LysM"/>
    <property type="match status" value="1"/>
</dbReference>
<evidence type="ECO:0000313" key="5">
    <source>
        <dbReference type="EMBL" id="ASO22849.1"/>
    </source>
</evidence>
<keyword evidence="4" id="KW-0732">Signal</keyword>
<evidence type="ECO:0000256" key="1">
    <source>
        <dbReference type="ARBA" id="ARBA00010830"/>
    </source>
</evidence>
<evidence type="ECO:0000313" key="6">
    <source>
        <dbReference type="Proteomes" id="UP000204221"/>
    </source>
</evidence>
<sequence length="230" mass="23807">MARYQGRHRKPSSTSRTITRIAVAGAFVGAPLAMATPAVAAPDWDALAQCESSGDWAINTGNGYSGGLQFHPQTWAAFGGTEYAPNAHQATREQQIAVAERVLAEQGPGAWPACSAKTGWHLGGGTAEPAPQPAPQPAAPAPAAPEAAPEEAAAPEAAPQPAPQEVQEQAPAHVGPILDHPEGNYTVEAGDSLSKIAKEHDTDWQSLHEANAEVVADPDLIFTGQKLLVG</sequence>
<dbReference type="KEGG" id="ahg:AHOG_26220"/>
<dbReference type="CDD" id="cd13925">
    <property type="entry name" value="RPF"/>
    <property type="match status" value="1"/>
</dbReference>
<dbReference type="PANTHER" id="PTHR34700">
    <property type="entry name" value="POTASSIUM BINDING PROTEIN KBP"/>
    <property type="match status" value="1"/>
</dbReference>
<reference evidence="5 6" key="1">
    <citation type="submission" date="2017-07" db="EMBL/GenBank/DDBJ databases">
        <title>Complete genome sequence of Actinoalloteichus hoggarensis DSM 45943, type strain of Actinoalloteichus hoggarensis.</title>
        <authorList>
            <person name="Ruckert C."/>
            <person name="Nouioui I."/>
            <person name="Willmese J."/>
            <person name="van Wezel G."/>
            <person name="Klenk H.-P."/>
            <person name="Kalinowski J."/>
            <person name="Zotchev S.B."/>
        </authorList>
    </citation>
    <scope>NUCLEOTIDE SEQUENCE [LARGE SCALE GENOMIC DNA]</scope>
    <source>
        <strain evidence="5 6">DSM 45943</strain>
    </source>
</reference>
<dbReference type="InterPro" id="IPR018392">
    <property type="entry name" value="LysM"/>
</dbReference>
<evidence type="ECO:0000256" key="2">
    <source>
        <dbReference type="ARBA" id="ARBA00022801"/>
    </source>
</evidence>
<comment type="similarity">
    <text evidence="1">Belongs to the transglycosylase family. Rpf subfamily.</text>
</comment>
<feature type="compositionally biased region" description="Pro residues" evidence="3">
    <location>
        <begin position="130"/>
        <end position="143"/>
    </location>
</feature>
<dbReference type="InterPro" id="IPR052196">
    <property type="entry name" value="Bact_Kbp"/>
</dbReference>
<dbReference type="RefSeq" id="WP_093943722.1">
    <property type="nucleotide sequence ID" value="NZ_CP022521.1"/>
</dbReference>
<dbReference type="EMBL" id="CP022521">
    <property type="protein sequence ID" value="ASO22849.1"/>
    <property type="molecule type" value="Genomic_DNA"/>
</dbReference>
<dbReference type="Gene3D" id="3.10.350.10">
    <property type="entry name" value="LysM domain"/>
    <property type="match status" value="1"/>
</dbReference>
<keyword evidence="2 5" id="KW-0378">Hydrolase</keyword>
<dbReference type="Proteomes" id="UP000204221">
    <property type="component" value="Chromosome"/>
</dbReference>
<dbReference type="SUPFAM" id="SSF53955">
    <property type="entry name" value="Lysozyme-like"/>
    <property type="match status" value="1"/>
</dbReference>
<evidence type="ECO:0000256" key="4">
    <source>
        <dbReference type="SAM" id="SignalP"/>
    </source>
</evidence>
<dbReference type="Gene3D" id="1.10.530.10">
    <property type="match status" value="1"/>
</dbReference>
<feature type="region of interest" description="Disordered" evidence="3">
    <location>
        <begin position="116"/>
        <end position="169"/>
    </location>
</feature>
<dbReference type="Pfam" id="PF06737">
    <property type="entry name" value="Transglycosylas"/>
    <property type="match status" value="1"/>
</dbReference>
<dbReference type="OrthoDB" id="1404170at2"/>
<dbReference type="PANTHER" id="PTHR34700:SF4">
    <property type="entry name" value="PHAGE-LIKE ELEMENT PBSX PROTEIN XKDP"/>
    <property type="match status" value="1"/>
</dbReference>
<keyword evidence="6" id="KW-1185">Reference proteome</keyword>
<gene>
    <name evidence="5" type="primary">rpfA</name>
    <name evidence="5" type="ORF">AHOG_26220</name>
</gene>
<dbReference type="PROSITE" id="PS51782">
    <property type="entry name" value="LYSM"/>
    <property type="match status" value="1"/>
</dbReference>
<dbReference type="Pfam" id="PF01476">
    <property type="entry name" value="LysM"/>
    <property type="match status" value="1"/>
</dbReference>
<protein>
    <submittedName>
        <fullName evidence="5">Resuscitation-promoting factor RpfA</fullName>
        <ecNumber evidence="5">3.-.-.-</ecNumber>
    </submittedName>
</protein>
<dbReference type="InterPro" id="IPR023346">
    <property type="entry name" value="Lysozyme-like_dom_sf"/>
</dbReference>
<organism evidence="5 6">
    <name type="scientific">Actinoalloteichus hoggarensis</name>
    <dbReference type="NCBI Taxonomy" id="1470176"/>
    <lineage>
        <taxon>Bacteria</taxon>
        <taxon>Bacillati</taxon>
        <taxon>Actinomycetota</taxon>
        <taxon>Actinomycetes</taxon>
        <taxon>Pseudonocardiales</taxon>
        <taxon>Pseudonocardiaceae</taxon>
        <taxon>Actinoalloteichus</taxon>
    </lineage>
</organism>
<feature type="compositionally biased region" description="Low complexity" evidence="3">
    <location>
        <begin position="144"/>
        <end position="169"/>
    </location>
</feature>
<evidence type="ECO:0000256" key="3">
    <source>
        <dbReference type="SAM" id="MobiDB-lite"/>
    </source>
</evidence>
<dbReference type="EC" id="3.-.-.-" evidence="5"/>